<proteinExistence type="predicted"/>
<comment type="caution">
    <text evidence="2">The sequence shown here is derived from an EMBL/GenBank/DDBJ whole genome shotgun (WGS) entry which is preliminary data.</text>
</comment>
<keyword evidence="3" id="KW-1185">Reference proteome</keyword>
<protein>
    <submittedName>
        <fullName evidence="2">Uncharacterized protein</fullName>
    </submittedName>
</protein>
<feature type="compositionally biased region" description="Polar residues" evidence="1">
    <location>
        <begin position="103"/>
        <end position="112"/>
    </location>
</feature>
<dbReference type="AlphaFoldDB" id="A0A9N7Z446"/>
<evidence type="ECO:0000313" key="3">
    <source>
        <dbReference type="Proteomes" id="UP001153269"/>
    </source>
</evidence>
<sequence length="120" mass="13123">MGSIKPCLSDVDWEEAEETSSGDGRGLVLPLMDGLRNGPYRMCHTASGDVLMCSRGEGVLQRRPSMVQERSRRGERRSSVVNVSRDFTAPTGRALQPEIRTAQIPTVTQTPLCPSPPRPS</sequence>
<feature type="region of interest" description="Disordered" evidence="1">
    <location>
        <begin position="62"/>
        <end position="120"/>
    </location>
</feature>
<dbReference type="Proteomes" id="UP001153269">
    <property type="component" value="Unassembled WGS sequence"/>
</dbReference>
<feature type="compositionally biased region" description="Basic and acidic residues" evidence="1">
    <location>
        <begin position="69"/>
        <end position="78"/>
    </location>
</feature>
<feature type="region of interest" description="Disordered" evidence="1">
    <location>
        <begin position="1"/>
        <end position="25"/>
    </location>
</feature>
<organism evidence="2 3">
    <name type="scientific">Pleuronectes platessa</name>
    <name type="common">European plaice</name>
    <dbReference type="NCBI Taxonomy" id="8262"/>
    <lineage>
        <taxon>Eukaryota</taxon>
        <taxon>Metazoa</taxon>
        <taxon>Chordata</taxon>
        <taxon>Craniata</taxon>
        <taxon>Vertebrata</taxon>
        <taxon>Euteleostomi</taxon>
        <taxon>Actinopterygii</taxon>
        <taxon>Neopterygii</taxon>
        <taxon>Teleostei</taxon>
        <taxon>Neoteleostei</taxon>
        <taxon>Acanthomorphata</taxon>
        <taxon>Carangaria</taxon>
        <taxon>Pleuronectiformes</taxon>
        <taxon>Pleuronectoidei</taxon>
        <taxon>Pleuronectidae</taxon>
        <taxon>Pleuronectes</taxon>
    </lineage>
</organism>
<feature type="compositionally biased region" description="Acidic residues" evidence="1">
    <location>
        <begin position="11"/>
        <end position="20"/>
    </location>
</feature>
<name>A0A9N7Z446_PLEPL</name>
<accession>A0A9N7Z446</accession>
<dbReference type="EMBL" id="CADEAL010004059">
    <property type="protein sequence ID" value="CAB1450585.1"/>
    <property type="molecule type" value="Genomic_DNA"/>
</dbReference>
<evidence type="ECO:0000313" key="2">
    <source>
        <dbReference type="EMBL" id="CAB1450585.1"/>
    </source>
</evidence>
<evidence type="ECO:0000256" key="1">
    <source>
        <dbReference type="SAM" id="MobiDB-lite"/>
    </source>
</evidence>
<reference evidence="2" key="1">
    <citation type="submission" date="2020-03" db="EMBL/GenBank/DDBJ databases">
        <authorList>
            <person name="Weist P."/>
        </authorList>
    </citation>
    <scope>NUCLEOTIDE SEQUENCE</scope>
</reference>
<gene>
    <name evidence="2" type="ORF">PLEPLA_LOCUS38277</name>
</gene>